<feature type="domain" description="Aspartate/glutamate/uridylate kinase" evidence="9">
    <location>
        <begin position="4"/>
        <end position="231"/>
    </location>
</feature>
<dbReference type="UniPathway" id="UPA00098">
    <property type="reaction ID" value="UER00359"/>
</dbReference>
<evidence type="ECO:0000313" key="10">
    <source>
        <dbReference type="EMBL" id="SDH13090.1"/>
    </source>
</evidence>
<reference evidence="10 13" key="2">
    <citation type="submission" date="2016-10" db="EMBL/GenBank/DDBJ databases">
        <authorList>
            <person name="de Groot N.N."/>
        </authorList>
    </citation>
    <scope>NUCLEOTIDE SEQUENCE [LARGE SCALE GENOMIC DNA]</scope>
    <source>
        <strain evidence="13">BP1-145</strain>
        <strain evidence="10">BP1-148</strain>
    </source>
</reference>
<evidence type="ECO:0000256" key="4">
    <source>
        <dbReference type="ARBA" id="ARBA00022679"/>
    </source>
</evidence>
<dbReference type="NCBIfam" id="TIGR01027">
    <property type="entry name" value="proB"/>
    <property type="match status" value="1"/>
</dbReference>
<keyword evidence="1 8" id="KW-0963">Cytoplasm</keyword>
<proteinExistence type="inferred from homology"/>
<reference evidence="11 12" key="1">
    <citation type="submission" date="2016-10" db="EMBL/GenBank/DDBJ databases">
        <authorList>
            <person name="Varghese N."/>
            <person name="Submissions S."/>
        </authorList>
    </citation>
    <scope>NUCLEOTIDE SEQUENCE</scope>
    <source>
        <strain evidence="11">BP1-145</strain>
        <strain evidence="12">BP1-148</strain>
    </source>
</reference>
<feature type="binding site" evidence="8">
    <location>
        <position position="135"/>
    </location>
    <ligand>
        <name>substrate</name>
    </ligand>
</feature>
<accession>A0A1H0CWP9</accession>
<keyword evidence="5 8" id="KW-0547">Nucleotide-binding</keyword>
<dbReference type="HAMAP" id="MF_00456">
    <property type="entry name" value="ProB"/>
    <property type="match status" value="1"/>
</dbReference>
<dbReference type="EMBL" id="FNCQ01000017">
    <property type="protein sequence ID" value="SDH13090.1"/>
    <property type="molecule type" value="Genomic_DNA"/>
</dbReference>
<organism evidence="11 13">
    <name type="scientific">Prevotella communis</name>
    <dbReference type="NCBI Taxonomy" id="2913614"/>
    <lineage>
        <taxon>Bacteria</taxon>
        <taxon>Pseudomonadati</taxon>
        <taxon>Bacteroidota</taxon>
        <taxon>Bacteroidia</taxon>
        <taxon>Bacteroidales</taxon>
        <taxon>Prevotellaceae</taxon>
        <taxon>Prevotella</taxon>
    </lineage>
</organism>
<keyword evidence="4 8" id="KW-0808">Transferase</keyword>
<evidence type="ECO:0000256" key="2">
    <source>
        <dbReference type="ARBA" id="ARBA00022605"/>
    </source>
</evidence>
<comment type="similarity">
    <text evidence="8">Belongs to the glutamate 5-kinase family.</text>
</comment>
<dbReference type="GO" id="GO:0055129">
    <property type="term" value="P:L-proline biosynthetic process"/>
    <property type="evidence" value="ECO:0007669"/>
    <property type="project" value="UniProtKB-UniRule"/>
</dbReference>
<dbReference type="STRING" id="645274.SAMN04487901_11767"/>
<dbReference type="EC" id="2.7.2.11" evidence="8"/>
<evidence type="ECO:0000256" key="8">
    <source>
        <dbReference type="HAMAP-Rule" id="MF_00456"/>
    </source>
</evidence>
<dbReference type="RefSeq" id="WP_091818833.1">
    <property type="nucleotide sequence ID" value="NZ_CP091790.1"/>
</dbReference>
<dbReference type="GO" id="GO:0005524">
    <property type="term" value="F:ATP binding"/>
    <property type="evidence" value="ECO:0007669"/>
    <property type="project" value="UniProtKB-KW"/>
</dbReference>
<evidence type="ECO:0000313" key="11">
    <source>
        <dbReference type="EMBL" id="SDN62343.1"/>
    </source>
</evidence>
<gene>
    <name evidence="8" type="primary">proB</name>
    <name evidence="11" type="ORF">SAMN04487900_101144</name>
    <name evidence="10" type="ORF">SAMN04487901_11767</name>
</gene>
<dbReference type="EMBL" id="FNIW01000001">
    <property type="protein sequence ID" value="SDN62343.1"/>
    <property type="molecule type" value="Genomic_DNA"/>
</dbReference>
<keyword evidence="6 8" id="KW-0418">Kinase</keyword>
<dbReference type="OrthoDB" id="9804434at2"/>
<evidence type="ECO:0000256" key="1">
    <source>
        <dbReference type="ARBA" id="ARBA00022490"/>
    </source>
</evidence>
<dbReference type="PIRSF" id="PIRSF000729">
    <property type="entry name" value="GK"/>
    <property type="match status" value="1"/>
</dbReference>
<dbReference type="PRINTS" id="PR00474">
    <property type="entry name" value="GLU5KINASE"/>
</dbReference>
<dbReference type="PANTHER" id="PTHR43654:SF1">
    <property type="entry name" value="ISOPENTENYL PHOSPHATE KINASE"/>
    <property type="match status" value="1"/>
</dbReference>
<dbReference type="InterPro" id="IPR001057">
    <property type="entry name" value="Glu/AcGlu_kinase"/>
</dbReference>
<dbReference type="InterPro" id="IPR001048">
    <property type="entry name" value="Asp/Glu/Uridylate_kinase"/>
</dbReference>
<dbReference type="FunFam" id="3.40.1160.10:FF:000040">
    <property type="entry name" value="Glutamate 5-kinase"/>
    <property type="match status" value="1"/>
</dbReference>
<evidence type="ECO:0000256" key="5">
    <source>
        <dbReference type="ARBA" id="ARBA00022741"/>
    </source>
</evidence>
<comment type="function">
    <text evidence="8">Catalyzes the transfer of a phosphate group to glutamate to form L-glutamate 5-phosphate.</text>
</comment>
<dbReference type="SUPFAM" id="SSF53633">
    <property type="entry name" value="Carbamate kinase-like"/>
    <property type="match status" value="1"/>
</dbReference>
<protein>
    <recommendedName>
        <fullName evidence="8">Glutamate 5-kinase</fullName>
        <ecNumber evidence="8">2.7.2.11</ecNumber>
    </recommendedName>
    <alternativeName>
        <fullName evidence="8">Gamma-glutamyl kinase</fullName>
        <shortName evidence="8">GK</shortName>
    </alternativeName>
</protein>
<dbReference type="Gene3D" id="3.40.1160.10">
    <property type="entry name" value="Acetylglutamate kinase-like"/>
    <property type="match status" value="1"/>
</dbReference>
<evidence type="ECO:0000256" key="6">
    <source>
        <dbReference type="ARBA" id="ARBA00022777"/>
    </source>
</evidence>
<feature type="binding site" evidence="8">
    <location>
        <position position="48"/>
    </location>
    <ligand>
        <name>substrate</name>
    </ligand>
</feature>
<evidence type="ECO:0000259" key="9">
    <source>
        <dbReference type="Pfam" id="PF00696"/>
    </source>
</evidence>
<evidence type="ECO:0000313" key="13">
    <source>
        <dbReference type="Proteomes" id="UP000199134"/>
    </source>
</evidence>
<dbReference type="PANTHER" id="PTHR43654">
    <property type="entry name" value="GLUTAMATE 5-KINASE"/>
    <property type="match status" value="1"/>
</dbReference>
<dbReference type="AlphaFoldDB" id="A0A1H0CWP9"/>
<evidence type="ECO:0000256" key="7">
    <source>
        <dbReference type="ARBA" id="ARBA00022840"/>
    </source>
</evidence>
<keyword evidence="12" id="KW-1185">Reference proteome</keyword>
<dbReference type="InterPro" id="IPR041739">
    <property type="entry name" value="G5K_ProB"/>
</dbReference>
<evidence type="ECO:0000256" key="3">
    <source>
        <dbReference type="ARBA" id="ARBA00022650"/>
    </source>
</evidence>
<dbReference type="InterPro" id="IPR005715">
    <property type="entry name" value="Glu_5kinase/COase_Synthase"/>
</dbReference>
<dbReference type="Proteomes" id="UP000198779">
    <property type="component" value="Unassembled WGS sequence"/>
</dbReference>
<comment type="pathway">
    <text evidence="8">Amino-acid biosynthesis; L-proline biosynthesis; L-glutamate 5-semialdehyde from L-glutamate: step 1/2.</text>
</comment>
<dbReference type="CDD" id="cd04242">
    <property type="entry name" value="AAK_G5K_ProB"/>
    <property type="match status" value="1"/>
</dbReference>
<comment type="catalytic activity">
    <reaction evidence="8">
        <text>L-glutamate + ATP = L-glutamyl 5-phosphate + ADP</text>
        <dbReference type="Rhea" id="RHEA:14877"/>
        <dbReference type="ChEBI" id="CHEBI:29985"/>
        <dbReference type="ChEBI" id="CHEBI:30616"/>
        <dbReference type="ChEBI" id="CHEBI:58274"/>
        <dbReference type="ChEBI" id="CHEBI:456216"/>
        <dbReference type="EC" id="2.7.2.11"/>
    </reaction>
</comment>
<feature type="binding site" evidence="8">
    <location>
        <position position="147"/>
    </location>
    <ligand>
        <name>substrate</name>
    </ligand>
</feature>
<dbReference type="GO" id="GO:0004349">
    <property type="term" value="F:glutamate 5-kinase activity"/>
    <property type="evidence" value="ECO:0007669"/>
    <property type="project" value="UniProtKB-UniRule"/>
</dbReference>
<sequence>MKRRIVIKVGSNALTRPDGRLDVTRMSALVDQIAWLRTKGCEVILVSSGAVACGRRELDIEHELDSVEQRQLFSAMGQAKLIGLYYDLFREYHIHVGQVLTMKENFQPGEQYQNQQACMRVMLENGVLPIVNENDTVSVTELMFTDNDELSGLIAQMMQADTLILLSNIDGIYTGNPADPQSQLIKEVAPGTDLSQYIQTEKSSAGRGGMQSKYATASKIQASGIRVIIANGKRENILVDLMEQPNTTPHTIFKTC</sequence>
<evidence type="ECO:0000313" key="12">
    <source>
        <dbReference type="Proteomes" id="UP000198779"/>
    </source>
</evidence>
<keyword evidence="7 8" id="KW-0067">ATP-binding</keyword>
<dbReference type="InterPro" id="IPR036393">
    <property type="entry name" value="AceGlu_kinase-like_sf"/>
</dbReference>
<name>A0A1H0CWP9_9BACT</name>
<dbReference type="GO" id="GO:0005829">
    <property type="term" value="C:cytosol"/>
    <property type="evidence" value="ECO:0007669"/>
    <property type="project" value="TreeGrafter"/>
</dbReference>
<keyword evidence="2 8" id="KW-0028">Amino-acid biosynthesis</keyword>
<keyword evidence="3 8" id="KW-0641">Proline biosynthesis</keyword>
<feature type="binding site" evidence="8">
    <location>
        <position position="8"/>
    </location>
    <ligand>
        <name>ATP</name>
        <dbReference type="ChEBI" id="CHEBI:30616"/>
    </ligand>
</feature>
<accession>A0A1G7ZY15</accession>
<dbReference type="InterPro" id="IPR011529">
    <property type="entry name" value="Glu_5kinase"/>
</dbReference>
<dbReference type="Proteomes" id="UP000199134">
    <property type="component" value="Unassembled WGS sequence"/>
</dbReference>
<comment type="caution">
    <text evidence="8">Lacks conserved residue(s) required for the propagation of feature annotation.</text>
</comment>
<comment type="subcellular location">
    <subcellularLocation>
        <location evidence="8">Cytoplasm</location>
    </subcellularLocation>
</comment>
<dbReference type="Pfam" id="PF00696">
    <property type="entry name" value="AA_kinase"/>
    <property type="match status" value="1"/>
</dbReference>